<dbReference type="Proteomes" id="UP000287746">
    <property type="component" value="Unassembled WGS sequence"/>
</dbReference>
<protein>
    <submittedName>
        <fullName evidence="2">Uncharacterized protein</fullName>
    </submittedName>
</protein>
<feature type="compositionally biased region" description="Low complexity" evidence="1">
    <location>
        <begin position="14"/>
        <end position="28"/>
    </location>
</feature>
<feature type="region of interest" description="Disordered" evidence="1">
    <location>
        <begin position="1"/>
        <end position="39"/>
    </location>
</feature>
<evidence type="ECO:0000313" key="3">
    <source>
        <dbReference type="Proteomes" id="UP000287746"/>
    </source>
</evidence>
<evidence type="ECO:0000313" key="2">
    <source>
        <dbReference type="EMBL" id="RSY88022.1"/>
    </source>
</evidence>
<sequence length="191" mass="20859">MSPAVWRRRRRSRAASSMSARSTAVSMRSRNESPGNGRNRMNRLTIAAIALSTGLAAPALARDPAQVLMPPAGRDAAHKEWGFAEAVTHGDTIYLSGVVAGLWGDTTDQSVAYDRAFAQIADILKRAGSSWDDVIEMTTYHTDITTQLDAFVKVKSRYVTAPYPAWTAIDVDRLVPDKGLAEIRVIARKSK</sequence>
<dbReference type="GO" id="GO:0005829">
    <property type="term" value="C:cytosol"/>
    <property type="evidence" value="ECO:0007669"/>
    <property type="project" value="TreeGrafter"/>
</dbReference>
<organism evidence="2 3">
    <name type="scientific">Sphingomonas koreensis</name>
    <dbReference type="NCBI Taxonomy" id="93064"/>
    <lineage>
        <taxon>Bacteria</taxon>
        <taxon>Pseudomonadati</taxon>
        <taxon>Pseudomonadota</taxon>
        <taxon>Alphaproteobacteria</taxon>
        <taxon>Sphingomonadales</taxon>
        <taxon>Sphingomonadaceae</taxon>
        <taxon>Sphingomonas</taxon>
    </lineage>
</organism>
<dbReference type="GO" id="GO:0019239">
    <property type="term" value="F:deaminase activity"/>
    <property type="evidence" value="ECO:0007669"/>
    <property type="project" value="TreeGrafter"/>
</dbReference>
<dbReference type="EMBL" id="QQYZ01000004">
    <property type="protein sequence ID" value="RSY88022.1"/>
    <property type="molecule type" value="Genomic_DNA"/>
</dbReference>
<dbReference type="InterPro" id="IPR006175">
    <property type="entry name" value="YjgF/YER057c/UK114"/>
</dbReference>
<accession>A0A430G698</accession>
<gene>
    <name evidence="2" type="ORF">DAH66_06040</name>
</gene>
<dbReference type="InterPro" id="IPR035959">
    <property type="entry name" value="RutC-like_sf"/>
</dbReference>
<dbReference type="Gene3D" id="3.30.1330.40">
    <property type="entry name" value="RutC-like"/>
    <property type="match status" value="1"/>
</dbReference>
<dbReference type="AlphaFoldDB" id="A0A430G698"/>
<dbReference type="PANTHER" id="PTHR11803">
    <property type="entry name" value="2-IMINOBUTANOATE/2-IMINOPROPANOATE DEAMINASE RIDA"/>
    <property type="match status" value="1"/>
</dbReference>
<dbReference type="PANTHER" id="PTHR11803:SF39">
    <property type="entry name" value="2-IMINOBUTANOATE_2-IMINOPROPANOATE DEAMINASE"/>
    <property type="match status" value="1"/>
</dbReference>
<comment type="caution">
    <text evidence="2">The sequence shown here is derived from an EMBL/GenBank/DDBJ whole genome shotgun (WGS) entry which is preliminary data.</text>
</comment>
<reference evidence="2 3" key="1">
    <citation type="submission" date="2018-07" db="EMBL/GenBank/DDBJ databases">
        <title>Genomic and Epidemiologic Investigation of an Indolent Hospital Outbreak.</title>
        <authorList>
            <person name="Johnson R.C."/>
            <person name="Deming C."/>
            <person name="Conlan S."/>
            <person name="Zellmer C.J."/>
            <person name="Michelin A.V."/>
            <person name="Lee-Lin S."/>
            <person name="Thomas P.J."/>
            <person name="Park M."/>
            <person name="Weingarten R.A."/>
            <person name="Less J."/>
            <person name="Dekker J.P."/>
            <person name="Frank K.M."/>
            <person name="Musser K.A."/>
            <person name="Mcquiston J.R."/>
            <person name="Henderson D.K."/>
            <person name="Lau A.F."/>
            <person name="Palmore T.N."/>
            <person name="Segre J.A."/>
        </authorList>
    </citation>
    <scope>NUCLEOTIDE SEQUENCE [LARGE SCALE GENOMIC DNA]</scope>
    <source>
        <strain evidence="2 3">SK-CDC1_0717</strain>
    </source>
</reference>
<dbReference type="Pfam" id="PF01042">
    <property type="entry name" value="Ribonuc_L-PSP"/>
    <property type="match status" value="1"/>
</dbReference>
<feature type="compositionally biased region" description="Basic residues" evidence="1">
    <location>
        <begin position="1"/>
        <end position="13"/>
    </location>
</feature>
<evidence type="ECO:0000256" key="1">
    <source>
        <dbReference type="SAM" id="MobiDB-lite"/>
    </source>
</evidence>
<proteinExistence type="predicted"/>
<dbReference type="SUPFAM" id="SSF55298">
    <property type="entry name" value="YjgF-like"/>
    <property type="match status" value="1"/>
</dbReference>
<name>A0A430G698_9SPHN</name>